<dbReference type="SUPFAM" id="SSF53474">
    <property type="entry name" value="alpha/beta-Hydrolases"/>
    <property type="match status" value="1"/>
</dbReference>
<dbReference type="InterPro" id="IPR029058">
    <property type="entry name" value="AB_hydrolase_fold"/>
</dbReference>
<dbReference type="PANTHER" id="PTHR48081:SF33">
    <property type="entry name" value="KYNURENINE FORMAMIDASE"/>
    <property type="match status" value="1"/>
</dbReference>
<sequence>KENGRSHGVDATSLTISGHSAGAHLLTMALSTDWEETFGLKQEVITGACAISGIYDLTPLLYSYLQPQIQLSWGDVAHLSPIRHIPDKGPALTVVSGGKESNEFIRQSQEFLSAWRQHGLKGDWLNLSKANHFNILDGFEDPGSVLFKTITNIARH</sequence>
<accession>A0A382Q7J6</accession>
<dbReference type="PANTHER" id="PTHR48081">
    <property type="entry name" value="AB HYDROLASE SUPERFAMILY PROTEIN C4A8.06C"/>
    <property type="match status" value="1"/>
</dbReference>
<evidence type="ECO:0008006" key="3">
    <source>
        <dbReference type="Google" id="ProtNLM"/>
    </source>
</evidence>
<evidence type="ECO:0000256" key="1">
    <source>
        <dbReference type="ARBA" id="ARBA00022801"/>
    </source>
</evidence>
<keyword evidence="1" id="KW-0378">Hydrolase</keyword>
<name>A0A382Q7J6_9ZZZZ</name>
<dbReference type="InterPro" id="IPR050300">
    <property type="entry name" value="GDXG_lipolytic_enzyme"/>
</dbReference>
<dbReference type="Gene3D" id="3.40.50.1820">
    <property type="entry name" value="alpha/beta hydrolase"/>
    <property type="match status" value="1"/>
</dbReference>
<dbReference type="EMBL" id="UINC01112538">
    <property type="protein sequence ID" value="SVC81554.1"/>
    <property type="molecule type" value="Genomic_DNA"/>
</dbReference>
<reference evidence="2" key="1">
    <citation type="submission" date="2018-05" db="EMBL/GenBank/DDBJ databases">
        <authorList>
            <person name="Lanie J.A."/>
            <person name="Ng W.-L."/>
            <person name="Kazmierczak K.M."/>
            <person name="Andrzejewski T.M."/>
            <person name="Davidsen T.M."/>
            <person name="Wayne K.J."/>
            <person name="Tettelin H."/>
            <person name="Glass J.I."/>
            <person name="Rusch D."/>
            <person name="Podicherti R."/>
            <person name="Tsui H.-C.T."/>
            <person name="Winkler M.E."/>
        </authorList>
    </citation>
    <scope>NUCLEOTIDE SEQUENCE</scope>
</reference>
<dbReference type="AlphaFoldDB" id="A0A382Q7J6"/>
<protein>
    <recommendedName>
        <fullName evidence="3">Alpha/beta hydrolase fold-3 domain-containing protein</fullName>
    </recommendedName>
</protein>
<dbReference type="GO" id="GO:0016787">
    <property type="term" value="F:hydrolase activity"/>
    <property type="evidence" value="ECO:0007669"/>
    <property type="project" value="UniProtKB-KW"/>
</dbReference>
<evidence type="ECO:0000313" key="2">
    <source>
        <dbReference type="EMBL" id="SVC81554.1"/>
    </source>
</evidence>
<organism evidence="2">
    <name type="scientific">marine metagenome</name>
    <dbReference type="NCBI Taxonomy" id="408172"/>
    <lineage>
        <taxon>unclassified sequences</taxon>
        <taxon>metagenomes</taxon>
        <taxon>ecological metagenomes</taxon>
    </lineage>
</organism>
<proteinExistence type="predicted"/>
<gene>
    <name evidence="2" type="ORF">METZ01_LOCUS334408</name>
</gene>
<feature type="non-terminal residue" evidence="2">
    <location>
        <position position="1"/>
    </location>
</feature>